<evidence type="ECO:0000313" key="10">
    <source>
        <dbReference type="Proteomes" id="UP000322530"/>
    </source>
</evidence>
<dbReference type="Pfam" id="PF00528">
    <property type="entry name" value="BPD_transp_1"/>
    <property type="match status" value="1"/>
</dbReference>
<comment type="subcellular location">
    <subcellularLocation>
        <location evidence="1 7">Cell membrane</location>
        <topology evidence="1 7">Multi-pass membrane protein</topology>
    </subcellularLocation>
</comment>
<dbReference type="InterPro" id="IPR045621">
    <property type="entry name" value="BPD_transp_1_N"/>
</dbReference>
<protein>
    <submittedName>
        <fullName evidence="9">Glutathione ABC transporter permease</fullName>
    </submittedName>
</protein>
<evidence type="ECO:0000256" key="6">
    <source>
        <dbReference type="ARBA" id="ARBA00023136"/>
    </source>
</evidence>
<evidence type="ECO:0000259" key="8">
    <source>
        <dbReference type="PROSITE" id="PS50928"/>
    </source>
</evidence>
<feature type="transmembrane region" description="Helical" evidence="7">
    <location>
        <begin position="102"/>
        <end position="123"/>
    </location>
</feature>
<evidence type="ECO:0000256" key="1">
    <source>
        <dbReference type="ARBA" id="ARBA00004651"/>
    </source>
</evidence>
<keyword evidence="2 7" id="KW-0813">Transport</keyword>
<dbReference type="CDD" id="cd06261">
    <property type="entry name" value="TM_PBP2"/>
    <property type="match status" value="1"/>
</dbReference>
<dbReference type="AlphaFoldDB" id="A0A5A5TKX6"/>
<evidence type="ECO:0000256" key="3">
    <source>
        <dbReference type="ARBA" id="ARBA00022475"/>
    </source>
</evidence>
<feature type="transmembrane region" description="Helical" evidence="7">
    <location>
        <begin position="242"/>
        <end position="267"/>
    </location>
</feature>
<keyword evidence="5 7" id="KW-1133">Transmembrane helix</keyword>
<comment type="caution">
    <text evidence="9">The sequence shown here is derived from an EMBL/GenBank/DDBJ whole genome shotgun (WGS) entry which is preliminary data.</text>
</comment>
<dbReference type="OrthoDB" id="147639at2"/>
<gene>
    <name evidence="9" type="ORF">KDI_54720</name>
</gene>
<dbReference type="EMBL" id="BIXY01000170">
    <property type="protein sequence ID" value="GCF11908.1"/>
    <property type="molecule type" value="Genomic_DNA"/>
</dbReference>
<dbReference type="InterPro" id="IPR035906">
    <property type="entry name" value="MetI-like_sf"/>
</dbReference>
<dbReference type="PROSITE" id="PS50928">
    <property type="entry name" value="ABC_TM1"/>
    <property type="match status" value="1"/>
</dbReference>
<dbReference type="Gene3D" id="1.10.3720.10">
    <property type="entry name" value="MetI-like"/>
    <property type="match status" value="1"/>
</dbReference>
<dbReference type="PANTHER" id="PTHR43163">
    <property type="entry name" value="DIPEPTIDE TRANSPORT SYSTEM PERMEASE PROTEIN DPPB-RELATED"/>
    <property type="match status" value="1"/>
</dbReference>
<feature type="domain" description="ABC transmembrane type-1" evidence="8">
    <location>
        <begin position="96"/>
        <end position="306"/>
    </location>
</feature>
<sequence length="320" mass="35661">MFRFLLKRLIGLIFVILGVTFITFAMGYFAPDDPIKQLLGQHYTQAAYLQLKHAYGLDLPFLQQYWNFLSGLFHLNFGLSFSSKGRPVWDILKDGIPVSVELGLWALALQLLLGIPLGIYTALKARTWIDTTNMFVTLIIYALPSFVLATFVQVAIVYADTNVPGLNWPVANWGTPWHYTWADIQYKLIPILVYGAAGFAYYARLARTSMLDVLDQDYIRTARAKGLRSHAITFRHAFRNALIPLITVISVSLGSLVSGAFFIEHIFNIPGIAETTLSSVSTSDYPVIQATTVMLAIAVVAGNLLSDIMYSVVDPRIKAE</sequence>
<dbReference type="Proteomes" id="UP000322530">
    <property type="component" value="Unassembled WGS sequence"/>
</dbReference>
<evidence type="ECO:0000313" key="9">
    <source>
        <dbReference type="EMBL" id="GCF11908.1"/>
    </source>
</evidence>
<feature type="transmembrane region" description="Helical" evidence="7">
    <location>
        <begin position="9"/>
        <end position="30"/>
    </location>
</feature>
<accession>A0A5A5TKX6</accession>
<dbReference type="SUPFAM" id="SSF161098">
    <property type="entry name" value="MetI-like"/>
    <property type="match status" value="1"/>
</dbReference>
<proteinExistence type="inferred from homology"/>
<keyword evidence="4 7" id="KW-0812">Transmembrane</keyword>
<dbReference type="PANTHER" id="PTHR43163:SF7">
    <property type="entry name" value="DIPEPTIDE-TRANSPORT INTEGRAL MEMBRANE PROTEIN ABC TRANSPORTER DPPB-RELATED"/>
    <property type="match status" value="1"/>
</dbReference>
<feature type="transmembrane region" description="Helical" evidence="7">
    <location>
        <begin position="287"/>
        <end position="306"/>
    </location>
</feature>
<dbReference type="InterPro" id="IPR000515">
    <property type="entry name" value="MetI-like"/>
</dbReference>
<dbReference type="GO" id="GO:0055085">
    <property type="term" value="P:transmembrane transport"/>
    <property type="evidence" value="ECO:0007669"/>
    <property type="project" value="InterPro"/>
</dbReference>
<keyword evidence="6 7" id="KW-0472">Membrane</keyword>
<feature type="transmembrane region" description="Helical" evidence="7">
    <location>
        <begin position="135"/>
        <end position="159"/>
    </location>
</feature>
<evidence type="ECO:0000256" key="5">
    <source>
        <dbReference type="ARBA" id="ARBA00022989"/>
    </source>
</evidence>
<organism evidence="9 10">
    <name type="scientific">Dictyobacter arantiisoli</name>
    <dbReference type="NCBI Taxonomy" id="2014874"/>
    <lineage>
        <taxon>Bacteria</taxon>
        <taxon>Bacillati</taxon>
        <taxon>Chloroflexota</taxon>
        <taxon>Ktedonobacteria</taxon>
        <taxon>Ktedonobacterales</taxon>
        <taxon>Dictyobacteraceae</taxon>
        <taxon>Dictyobacter</taxon>
    </lineage>
</organism>
<keyword evidence="10" id="KW-1185">Reference proteome</keyword>
<dbReference type="RefSeq" id="WP_149404699.1">
    <property type="nucleotide sequence ID" value="NZ_BIXY01000170.1"/>
</dbReference>
<dbReference type="Pfam" id="PF19300">
    <property type="entry name" value="BPD_transp_1_N"/>
    <property type="match status" value="1"/>
</dbReference>
<evidence type="ECO:0000256" key="7">
    <source>
        <dbReference type="RuleBase" id="RU363032"/>
    </source>
</evidence>
<reference evidence="9 10" key="1">
    <citation type="submission" date="2019-01" db="EMBL/GenBank/DDBJ databases">
        <title>Draft genome sequence of Dictyobacter sp. Uno17.</title>
        <authorList>
            <person name="Wang C.M."/>
            <person name="Zheng Y."/>
            <person name="Sakai Y."/>
            <person name="Abe K."/>
            <person name="Yokota A."/>
            <person name="Yabe S."/>
        </authorList>
    </citation>
    <scope>NUCLEOTIDE SEQUENCE [LARGE SCALE GENOMIC DNA]</scope>
    <source>
        <strain evidence="9 10">Uno17</strain>
    </source>
</reference>
<comment type="similarity">
    <text evidence="7">Belongs to the binding-protein-dependent transport system permease family.</text>
</comment>
<keyword evidence="3" id="KW-1003">Cell membrane</keyword>
<feature type="transmembrane region" description="Helical" evidence="7">
    <location>
        <begin position="184"/>
        <end position="203"/>
    </location>
</feature>
<evidence type="ECO:0000256" key="4">
    <source>
        <dbReference type="ARBA" id="ARBA00022692"/>
    </source>
</evidence>
<dbReference type="GO" id="GO:0005886">
    <property type="term" value="C:plasma membrane"/>
    <property type="evidence" value="ECO:0007669"/>
    <property type="project" value="UniProtKB-SubCell"/>
</dbReference>
<evidence type="ECO:0000256" key="2">
    <source>
        <dbReference type="ARBA" id="ARBA00022448"/>
    </source>
</evidence>
<name>A0A5A5TKX6_9CHLR</name>